<dbReference type="Proteomes" id="UP001165085">
    <property type="component" value="Unassembled WGS sequence"/>
</dbReference>
<dbReference type="OrthoDB" id="545730at2759"/>
<comment type="caution">
    <text evidence="4">The sequence shown here is derived from an EMBL/GenBank/DDBJ whole genome shotgun (WGS) entry which is preliminary data.</text>
</comment>
<dbReference type="InterPro" id="IPR044039">
    <property type="entry name" value="DUF5745"/>
</dbReference>
<feature type="domain" description="DUF5745" evidence="3">
    <location>
        <begin position="62"/>
        <end position="118"/>
    </location>
</feature>
<dbReference type="PANTHER" id="PTHR22545">
    <property type="entry name" value="CENTROSOMAL PROTEIN OF 95 KDA"/>
    <property type="match status" value="1"/>
</dbReference>
<evidence type="ECO:0000256" key="1">
    <source>
        <dbReference type="SAM" id="Coils"/>
    </source>
</evidence>
<evidence type="ECO:0000256" key="2">
    <source>
        <dbReference type="SAM" id="MobiDB-lite"/>
    </source>
</evidence>
<feature type="compositionally biased region" description="Basic residues" evidence="2">
    <location>
        <begin position="477"/>
        <end position="487"/>
    </location>
</feature>
<evidence type="ECO:0000259" key="3">
    <source>
        <dbReference type="Pfam" id="PF19016"/>
    </source>
</evidence>
<sequence length="499" mass="55820">MKNSPQVSQHEESLILANTNALLKSVGVAAKPISRFAELRKSASSMFVAIFEAMFQVRLKGIIRKPSHVKDYEHNAQGVIDALGTSILNMDLSHISGSSIVKGDAHAIMNLVDIFVGISEVWLKRRFQNDALGRTRLGSKGKKKAGKGKGATPVPRLDLPDGSGEEAEEARRKPRPKTAGRRPQSARTASDIHESIAGLASDFPGMWRSLSERGTIRQGDGDPHGVKKKPSRLEQAEKRINDQREAKNKADYRRMLKDRLIALKRKDILDAKKQMFRQRGALHSERVRSIKVKQQTEKIRRQQLSSRLKRQNQLEIRMRKLNLSMIKSLHNSKREQELDDAVKIQSLKKEGGARAAALDAFFAERVGMAQTAIAVQEEERAETARAQEAAIRELLRELSKDSKARVERQLEKAAEAEDQSARDQAEATLALAQVIGVEDWEGIYKDRFMTPMVSEVQALTKGLEMGMAGKLTNLKSKKKVESRKKMLNKAYGSGVGRRR</sequence>
<feature type="region of interest" description="Disordered" evidence="2">
    <location>
        <begin position="477"/>
        <end position="499"/>
    </location>
</feature>
<reference evidence="5" key="1">
    <citation type="journal article" date="2023" name="Commun. Biol.">
        <title>Genome analysis of Parmales, the sister group of diatoms, reveals the evolutionary specialization of diatoms from phago-mixotrophs to photoautotrophs.</title>
        <authorList>
            <person name="Ban H."/>
            <person name="Sato S."/>
            <person name="Yoshikawa S."/>
            <person name="Yamada K."/>
            <person name="Nakamura Y."/>
            <person name="Ichinomiya M."/>
            <person name="Sato N."/>
            <person name="Blanc-Mathieu R."/>
            <person name="Endo H."/>
            <person name="Kuwata A."/>
            <person name="Ogata H."/>
        </authorList>
    </citation>
    <scope>NUCLEOTIDE SEQUENCE [LARGE SCALE GENOMIC DNA]</scope>
    <source>
        <strain evidence="5">NIES 3701</strain>
    </source>
</reference>
<keyword evidence="1" id="KW-0175">Coiled coil</keyword>
<dbReference type="EMBL" id="BRXY01000165">
    <property type="protein sequence ID" value="GMH73208.1"/>
    <property type="molecule type" value="Genomic_DNA"/>
</dbReference>
<dbReference type="AlphaFoldDB" id="A0A9W7AQC1"/>
<keyword evidence="5" id="KW-1185">Reference proteome</keyword>
<feature type="region of interest" description="Disordered" evidence="2">
    <location>
        <begin position="213"/>
        <end position="233"/>
    </location>
</feature>
<organism evidence="4 5">
    <name type="scientific">Triparma strigata</name>
    <dbReference type="NCBI Taxonomy" id="1606541"/>
    <lineage>
        <taxon>Eukaryota</taxon>
        <taxon>Sar</taxon>
        <taxon>Stramenopiles</taxon>
        <taxon>Ochrophyta</taxon>
        <taxon>Bolidophyceae</taxon>
        <taxon>Parmales</taxon>
        <taxon>Triparmaceae</taxon>
        <taxon>Triparma</taxon>
    </lineage>
</organism>
<gene>
    <name evidence="4" type="ORF">TrST_g7035</name>
</gene>
<evidence type="ECO:0000313" key="5">
    <source>
        <dbReference type="Proteomes" id="UP001165085"/>
    </source>
</evidence>
<feature type="coiled-coil region" evidence="1">
    <location>
        <begin position="381"/>
        <end position="426"/>
    </location>
</feature>
<name>A0A9W7AQC1_9STRA</name>
<proteinExistence type="predicted"/>
<dbReference type="Pfam" id="PF19016">
    <property type="entry name" value="DUF5745"/>
    <property type="match status" value="1"/>
</dbReference>
<dbReference type="GO" id="GO:0000922">
    <property type="term" value="C:spindle pole"/>
    <property type="evidence" value="ECO:0007669"/>
    <property type="project" value="InterPro"/>
</dbReference>
<protein>
    <recommendedName>
        <fullName evidence="3">DUF5745 domain-containing protein</fullName>
    </recommendedName>
</protein>
<feature type="region of interest" description="Disordered" evidence="2">
    <location>
        <begin position="136"/>
        <end position="193"/>
    </location>
</feature>
<evidence type="ECO:0000313" key="4">
    <source>
        <dbReference type="EMBL" id="GMH73208.1"/>
    </source>
</evidence>
<dbReference type="GO" id="GO:0005813">
    <property type="term" value="C:centrosome"/>
    <property type="evidence" value="ECO:0007669"/>
    <property type="project" value="InterPro"/>
</dbReference>
<feature type="compositionally biased region" description="Basic residues" evidence="2">
    <location>
        <begin position="137"/>
        <end position="147"/>
    </location>
</feature>
<dbReference type="InterPro" id="IPR026619">
    <property type="entry name" value="CEP95"/>
</dbReference>
<accession>A0A9W7AQC1</accession>
<dbReference type="PANTHER" id="PTHR22545:SF0">
    <property type="entry name" value="CENTROSOMAL PROTEIN OF 95 KDA"/>
    <property type="match status" value="1"/>
</dbReference>